<dbReference type="GO" id="GO:0033179">
    <property type="term" value="C:proton-transporting V-type ATPase, V0 domain"/>
    <property type="evidence" value="ECO:0007669"/>
    <property type="project" value="InterPro"/>
</dbReference>
<comment type="function">
    <text evidence="8">Proton-conducting pore forming subunit of the membrane integral V0 complex of vacuolar ATPase. V-ATPase is responsible for acidifying a variety of intracellular compartments in eukaryotic cells.</text>
</comment>
<dbReference type="AlphaFoldDB" id="A0A8T3AVV2"/>
<evidence type="ECO:0000256" key="1">
    <source>
        <dbReference type="ARBA" id="ARBA00004141"/>
    </source>
</evidence>
<keyword evidence="4 8" id="KW-0812">Transmembrane</keyword>
<gene>
    <name evidence="10" type="ORF">KFK09_018450</name>
</gene>
<dbReference type="Gene3D" id="1.20.120.610">
    <property type="entry name" value="lithium bound rotor ring of v- atpase"/>
    <property type="match status" value="1"/>
</dbReference>
<protein>
    <recommendedName>
        <fullName evidence="9">V-ATPase proteolipid subunit C-like domain-containing protein</fullName>
    </recommendedName>
</protein>
<dbReference type="PANTHER" id="PTHR10263">
    <property type="entry name" value="V-TYPE PROTON ATPASE PROTEOLIPID SUBUNIT"/>
    <property type="match status" value="1"/>
</dbReference>
<keyword evidence="3 8" id="KW-0813">Transport</keyword>
<evidence type="ECO:0000256" key="6">
    <source>
        <dbReference type="ARBA" id="ARBA00023065"/>
    </source>
</evidence>
<sequence length="107" mass="11788">MATQIYHPVWLVVSRGSLPAWLLGSSVTRVSVRVGVLPMERLLNVSKHFVERSELTFNAPLLARANAQQPKLFFGMILILIFVEALALYGLIVGIILSSRAGQSRAD</sequence>
<dbReference type="EMBL" id="JAGYWB010000013">
    <property type="protein sequence ID" value="KAI0500241.1"/>
    <property type="molecule type" value="Genomic_DNA"/>
</dbReference>
<keyword evidence="11" id="KW-1185">Reference proteome</keyword>
<evidence type="ECO:0000256" key="8">
    <source>
        <dbReference type="RuleBase" id="RU363060"/>
    </source>
</evidence>
<dbReference type="Proteomes" id="UP000829196">
    <property type="component" value="Unassembled WGS sequence"/>
</dbReference>
<organism evidence="10 11">
    <name type="scientific">Dendrobium nobile</name>
    <name type="common">Orchid</name>
    <dbReference type="NCBI Taxonomy" id="94219"/>
    <lineage>
        <taxon>Eukaryota</taxon>
        <taxon>Viridiplantae</taxon>
        <taxon>Streptophyta</taxon>
        <taxon>Embryophyta</taxon>
        <taxon>Tracheophyta</taxon>
        <taxon>Spermatophyta</taxon>
        <taxon>Magnoliopsida</taxon>
        <taxon>Liliopsida</taxon>
        <taxon>Asparagales</taxon>
        <taxon>Orchidaceae</taxon>
        <taxon>Epidendroideae</taxon>
        <taxon>Malaxideae</taxon>
        <taxon>Dendrobiinae</taxon>
        <taxon>Dendrobium</taxon>
    </lineage>
</organism>
<dbReference type="InterPro" id="IPR000245">
    <property type="entry name" value="ATPase_proteolipid_csu"/>
</dbReference>
<comment type="subcellular location">
    <subcellularLocation>
        <location evidence="1">Membrane</location>
        <topology evidence="1">Multi-pass membrane protein</topology>
    </subcellularLocation>
</comment>
<dbReference type="Pfam" id="PF00137">
    <property type="entry name" value="ATP-synt_C"/>
    <property type="match status" value="1"/>
</dbReference>
<evidence type="ECO:0000259" key="9">
    <source>
        <dbReference type="Pfam" id="PF00137"/>
    </source>
</evidence>
<evidence type="ECO:0000256" key="2">
    <source>
        <dbReference type="ARBA" id="ARBA00007296"/>
    </source>
</evidence>
<reference evidence="10" key="1">
    <citation type="journal article" date="2022" name="Front. Genet.">
        <title>Chromosome-Scale Assembly of the Dendrobium nobile Genome Provides Insights Into the Molecular Mechanism of the Biosynthesis of the Medicinal Active Ingredient of Dendrobium.</title>
        <authorList>
            <person name="Xu Q."/>
            <person name="Niu S.-C."/>
            <person name="Li K.-L."/>
            <person name="Zheng P.-J."/>
            <person name="Zhang X.-J."/>
            <person name="Jia Y."/>
            <person name="Liu Y."/>
            <person name="Niu Y.-X."/>
            <person name="Yu L.-H."/>
            <person name="Chen D.-F."/>
            <person name="Zhang G.-Q."/>
        </authorList>
    </citation>
    <scope>NUCLEOTIDE SEQUENCE</scope>
    <source>
        <tissue evidence="10">Leaf</tissue>
    </source>
</reference>
<accession>A0A8T3AVV2</accession>
<keyword evidence="7 8" id="KW-0472">Membrane</keyword>
<comment type="caution">
    <text evidence="8">Lacks conserved residue(s) required for the propagation of feature annotation.</text>
</comment>
<dbReference type="CDD" id="cd18176">
    <property type="entry name" value="ATP-synt_Vo_c_ATP6C_rpt2"/>
    <property type="match status" value="1"/>
</dbReference>
<evidence type="ECO:0000256" key="7">
    <source>
        <dbReference type="ARBA" id="ARBA00023136"/>
    </source>
</evidence>
<comment type="similarity">
    <text evidence="2 8">Belongs to the V-ATPase proteolipid subunit family.</text>
</comment>
<dbReference type="InterPro" id="IPR002379">
    <property type="entry name" value="ATPase_proteolipid_c-like_dom"/>
</dbReference>
<evidence type="ECO:0000256" key="3">
    <source>
        <dbReference type="ARBA" id="ARBA00022448"/>
    </source>
</evidence>
<dbReference type="SUPFAM" id="SSF81333">
    <property type="entry name" value="F1F0 ATP synthase subunit C"/>
    <property type="match status" value="1"/>
</dbReference>
<feature type="transmembrane region" description="Helical" evidence="8">
    <location>
        <begin position="72"/>
        <end position="97"/>
    </location>
</feature>
<name>A0A8T3AVV2_DENNO</name>
<dbReference type="GO" id="GO:0046961">
    <property type="term" value="F:proton-transporting ATPase activity, rotational mechanism"/>
    <property type="evidence" value="ECO:0007669"/>
    <property type="project" value="InterPro"/>
</dbReference>
<proteinExistence type="inferred from homology"/>
<comment type="subunit">
    <text evidence="8">V-ATPase is a heteromultimeric enzyme composed of a peripheral catalytic V1 complex attached to an integral membrane V0 proton pore complex.</text>
</comment>
<dbReference type="InterPro" id="IPR035921">
    <property type="entry name" value="F/V-ATP_Csub_sf"/>
</dbReference>
<evidence type="ECO:0000256" key="4">
    <source>
        <dbReference type="ARBA" id="ARBA00022692"/>
    </source>
</evidence>
<feature type="domain" description="V-ATPase proteolipid subunit C-like" evidence="9">
    <location>
        <begin position="63"/>
        <end position="97"/>
    </location>
</feature>
<dbReference type="PRINTS" id="PR00122">
    <property type="entry name" value="VACATPASE"/>
</dbReference>
<evidence type="ECO:0000313" key="10">
    <source>
        <dbReference type="EMBL" id="KAI0500241.1"/>
    </source>
</evidence>
<evidence type="ECO:0000313" key="11">
    <source>
        <dbReference type="Proteomes" id="UP000829196"/>
    </source>
</evidence>
<dbReference type="SMR" id="A0A8T3AVV2"/>
<keyword evidence="6 8" id="KW-0406">Ion transport</keyword>
<keyword evidence="5 8" id="KW-1133">Transmembrane helix</keyword>
<evidence type="ECO:0000256" key="5">
    <source>
        <dbReference type="ARBA" id="ARBA00022989"/>
    </source>
</evidence>
<comment type="caution">
    <text evidence="10">The sequence shown here is derived from an EMBL/GenBank/DDBJ whole genome shotgun (WGS) entry which is preliminary data.</text>
</comment>
<dbReference type="OrthoDB" id="645039at2759"/>